<dbReference type="AlphaFoldDB" id="A0A0S4MLY1"/>
<keyword evidence="2" id="KW-1185">Reference proteome</keyword>
<sequence>MCVQLLLPLSHPLLSPLPTSAFELSSTDFSNDHLLRRSIIISVLGGIGHGNVISTAQTAFKRWYAAATPAPIGEAEVEQAKLPA</sequence>
<keyword evidence="1" id="KW-0378">Hydrolase</keyword>
<dbReference type="Proteomes" id="UP000017246">
    <property type="component" value="Unassembled WGS sequence"/>
</dbReference>
<evidence type="ECO:0000313" key="2">
    <source>
        <dbReference type="Proteomes" id="UP000017246"/>
    </source>
</evidence>
<dbReference type="OrthoDB" id="10408578at2759"/>
<evidence type="ECO:0000313" key="1">
    <source>
        <dbReference type="EMBL" id="CUT99755.1"/>
    </source>
</evidence>
<keyword evidence="1" id="KW-0645">Protease</keyword>
<organism evidence="1 2">
    <name type="scientific">Echinococcus multilocularis</name>
    <name type="common">Fox tapeworm</name>
    <dbReference type="NCBI Taxonomy" id="6211"/>
    <lineage>
        <taxon>Eukaryota</taxon>
        <taxon>Metazoa</taxon>
        <taxon>Spiralia</taxon>
        <taxon>Lophotrochozoa</taxon>
        <taxon>Platyhelminthes</taxon>
        <taxon>Cestoda</taxon>
        <taxon>Eucestoda</taxon>
        <taxon>Cyclophyllidea</taxon>
        <taxon>Taeniidae</taxon>
        <taxon>Echinococcus</taxon>
    </lineage>
</organism>
<keyword evidence="1" id="KW-0031">Aminopeptidase</keyword>
<reference evidence="1" key="1">
    <citation type="journal article" date="2013" name="Nature">
        <title>The genomes of four tapeworm species reveal adaptations to parasitism.</title>
        <authorList>
            <person name="Tsai I.J."/>
            <person name="Zarowiecki M."/>
            <person name="Holroyd N."/>
            <person name="Garciarrubio A."/>
            <person name="Sanchez-Flores A."/>
            <person name="Brooks K.L."/>
            <person name="Tracey A."/>
            <person name="Bobes R.J."/>
            <person name="Fragoso G."/>
            <person name="Sciutto E."/>
            <person name="Aslett M."/>
            <person name="Beasley H."/>
            <person name="Bennett H.M."/>
            <person name="Cai J."/>
            <person name="Camicia F."/>
            <person name="Clark R."/>
            <person name="Cucher M."/>
            <person name="De Silva N."/>
            <person name="Day T.A."/>
            <person name="Deplazes P."/>
            <person name="Estrada K."/>
            <person name="Fernandez C."/>
            <person name="Holland P.W."/>
            <person name="Hou J."/>
            <person name="Hu S."/>
            <person name="Huckvale T."/>
            <person name="Hung S.S."/>
            <person name="Kamenetzky L."/>
            <person name="Keane J.A."/>
            <person name="Kiss F."/>
            <person name="Koziol U."/>
            <person name="Lambert O."/>
            <person name="Liu K."/>
            <person name="Luo X."/>
            <person name="Luo Y."/>
            <person name="Macchiaroli N."/>
            <person name="Nichol S."/>
            <person name="Paps J."/>
            <person name="Parkinson J."/>
            <person name="Pouchkina-Stantcheva N."/>
            <person name="Riddiford N."/>
            <person name="Rosenzvit M."/>
            <person name="Salinas G."/>
            <person name="Wasmuth J.D."/>
            <person name="Zamanian M."/>
            <person name="Zheng Y."/>
            <person name="Cai X."/>
            <person name="Soberon X."/>
            <person name="Olson P.D."/>
            <person name="Laclette J.P."/>
            <person name="Brehm K."/>
            <person name="Berriman M."/>
            <person name="Garciarrubio A."/>
            <person name="Bobes R.J."/>
            <person name="Fragoso G."/>
            <person name="Sanchez-Flores A."/>
            <person name="Estrada K."/>
            <person name="Cevallos M.A."/>
            <person name="Morett E."/>
            <person name="Gonzalez V."/>
            <person name="Portillo T."/>
            <person name="Ochoa-Leyva A."/>
            <person name="Jose M.V."/>
            <person name="Sciutto E."/>
            <person name="Landa A."/>
            <person name="Jimenez L."/>
            <person name="Valdes V."/>
            <person name="Carrero J.C."/>
            <person name="Larralde C."/>
            <person name="Morales-Montor J."/>
            <person name="Limon-Lason J."/>
            <person name="Soberon X."/>
            <person name="Laclette J.P."/>
        </authorList>
    </citation>
    <scope>NUCLEOTIDE SEQUENCE [LARGE SCALE GENOMIC DNA]</scope>
</reference>
<name>A0A0S4MLY1_ECHMU</name>
<protein>
    <submittedName>
        <fullName evidence="1">Puromycin sensitive aminopeptidase</fullName>
    </submittedName>
</protein>
<reference evidence="1" key="2">
    <citation type="submission" date="2015-11" db="EMBL/GenBank/DDBJ databases">
        <authorList>
            <person name="Zhang Y."/>
            <person name="Guo Z."/>
        </authorList>
    </citation>
    <scope>NUCLEOTIDE SEQUENCE</scope>
</reference>
<proteinExistence type="predicted"/>
<accession>A0A0S4MLY1</accession>
<dbReference type="OMA" id="SITIAMH"/>
<dbReference type="EMBL" id="LN902847">
    <property type="protein sequence ID" value="CUT99755.1"/>
    <property type="molecule type" value="Genomic_DNA"/>
</dbReference>
<dbReference type="GO" id="GO:0004177">
    <property type="term" value="F:aminopeptidase activity"/>
    <property type="evidence" value="ECO:0007669"/>
    <property type="project" value="UniProtKB-KW"/>
</dbReference>